<evidence type="ECO:0000313" key="1">
    <source>
        <dbReference type="EMBL" id="CAG6666842.1"/>
    </source>
</evidence>
<organism evidence="1">
    <name type="scientific">Cacopsylla melanoneura</name>
    <dbReference type="NCBI Taxonomy" id="428564"/>
    <lineage>
        <taxon>Eukaryota</taxon>
        <taxon>Metazoa</taxon>
        <taxon>Ecdysozoa</taxon>
        <taxon>Arthropoda</taxon>
        <taxon>Hexapoda</taxon>
        <taxon>Insecta</taxon>
        <taxon>Pterygota</taxon>
        <taxon>Neoptera</taxon>
        <taxon>Paraneoptera</taxon>
        <taxon>Hemiptera</taxon>
        <taxon>Sternorrhyncha</taxon>
        <taxon>Psylloidea</taxon>
        <taxon>Psyllidae</taxon>
        <taxon>Psyllinae</taxon>
        <taxon>Cacopsylla</taxon>
    </lineage>
</organism>
<dbReference type="EMBL" id="HBUF01031682">
    <property type="protein sequence ID" value="CAG6614972.1"/>
    <property type="molecule type" value="Transcribed_RNA"/>
</dbReference>
<dbReference type="EMBL" id="HBUF01215128">
    <property type="protein sequence ID" value="CAG6666844.1"/>
    <property type="molecule type" value="Transcribed_RNA"/>
</dbReference>
<dbReference type="EMBL" id="HBUF01527643">
    <property type="protein sequence ID" value="CAG6750704.1"/>
    <property type="molecule type" value="Transcribed_RNA"/>
</dbReference>
<dbReference type="EMBL" id="HBUF01031683">
    <property type="protein sequence ID" value="CAG6614975.1"/>
    <property type="molecule type" value="Transcribed_RNA"/>
</dbReference>
<name>A0A8D8WNM0_9HEMI</name>
<protein>
    <submittedName>
        <fullName evidence="1">Uncharacterized protein</fullName>
    </submittedName>
</protein>
<accession>A0A8D8WNM0</accession>
<sequence>MLSTRTEVSITSPGMMKDYETRGLISTRGMTEAVTMALEMREATIMSRETIGILITGQEKIGITSIIHPEMKGRINTTTVMREKREVVIIINPRIMIGTINTTNMVGVMNNMMVQLCQITGEIDTIEDLITRTMIETMIGVTLEKVETLIVIIMIEDIAIEIAVMVDAMTEQEGKTMVLVAIDRDLLVQEDL</sequence>
<dbReference type="AlphaFoldDB" id="A0A8D8WNM0"/>
<proteinExistence type="predicted"/>
<reference evidence="1" key="1">
    <citation type="submission" date="2021-05" db="EMBL/GenBank/DDBJ databases">
        <authorList>
            <person name="Alioto T."/>
            <person name="Alioto T."/>
            <person name="Gomez Garrido J."/>
        </authorList>
    </citation>
    <scope>NUCLEOTIDE SEQUENCE</scope>
</reference>
<dbReference type="EMBL" id="HBUF01215127">
    <property type="protein sequence ID" value="CAG6666842.1"/>
    <property type="molecule type" value="Transcribed_RNA"/>
</dbReference>
<dbReference type="EMBL" id="HBUF01527642">
    <property type="protein sequence ID" value="CAG6750702.1"/>
    <property type="molecule type" value="Transcribed_RNA"/>
</dbReference>